<proteinExistence type="predicted"/>
<accession>A0A5F2BH90</accession>
<reference evidence="1 2" key="1">
    <citation type="journal article" date="2019" name="PLoS Negl. Trop. Dis.">
        <title>Revisiting the worldwide diversity of Leptospira species in the environment.</title>
        <authorList>
            <person name="Vincent A.T."/>
            <person name="Schiettekatte O."/>
            <person name="Bourhy P."/>
            <person name="Veyrier F.J."/>
            <person name="Picardeau M."/>
        </authorList>
    </citation>
    <scope>NUCLEOTIDE SEQUENCE [LARGE SCALE GENOMIC DNA]</scope>
    <source>
        <strain evidence="1 2">201702444</strain>
    </source>
</reference>
<sequence>MHKWRVKETGFDRFENKQIPGIEIRLTDEGLQFLDRGNLFFYAHEIDSIERTLKFVSSEWRSKSRKGNEIPFSEYLAAASGKVALAA</sequence>
<evidence type="ECO:0000313" key="2">
    <source>
        <dbReference type="Proteomes" id="UP000298429"/>
    </source>
</evidence>
<dbReference type="AlphaFoldDB" id="A0A5F2BH90"/>
<organism evidence="1 2">
    <name type="scientific">Leptospira barantonii</name>
    <dbReference type="NCBI Taxonomy" id="2023184"/>
    <lineage>
        <taxon>Bacteria</taxon>
        <taxon>Pseudomonadati</taxon>
        <taxon>Spirochaetota</taxon>
        <taxon>Spirochaetia</taxon>
        <taxon>Leptospirales</taxon>
        <taxon>Leptospiraceae</taxon>
        <taxon>Leptospira</taxon>
    </lineage>
</organism>
<name>A0A5F2BH90_9LEPT</name>
<dbReference type="EMBL" id="RQGN01000038">
    <property type="protein sequence ID" value="TGM04883.1"/>
    <property type="molecule type" value="Genomic_DNA"/>
</dbReference>
<evidence type="ECO:0000313" key="1">
    <source>
        <dbReference type="EMBL" id="TGM04883.1"/>
    </source>
</evidence>
<gene>
    <name evidence="1" type="ORF">EHQ76_07210</name>
</gene>
<dbReference type="Proteomes" id="UP000298429">
    <property type="component" value="Unassembled WGS sequence"/>
</dbReference>
<comment type="caution">
    <text evidence="1">The sequence shown here is derived from an EMBL/GenBank/DDBJ whole genome shotgun (WGS) entry which is preliminary data.</text>
</comment>
<protein>
    <submittedName>
        <fullName evidence="1">Uncharacterized protein</fullName>
    </submittedName>
</protein>
<dbReference type="OrthoDB" id="334449at2"/>